<dbReference type="KEGG" id="pmaw:MACH26_23050"/>
<dbReference type="GO" id="GO:0000287">
    <property type="term" value="F:magnesium ion binding"/>
    <property type="evidence" value="ECO:0007669"/>
    <property type="project" value="InterPro"/>
</dbReference>
<organism evidence="7 8">
    <name type="scientific">Planctobacterium marinum</name>
    <dbReference type="NCBI Taxonomy" id="1631968"/>
    <lineage>
        <taxon>Bacteria</taxon>
        <taxon>Pseudomonadati</taxon>
        <taxon>Pseudomonadota</taxon>
        <taxon>Gammaproteobacteria</taxon>
        <taxon>Alteromonadales</taxon>
        <taxon>Alteromonadaceae</taxon>
        <taxon>Planctobacterium</taxon>
    </lineage>
</organism>
<keyword evidence="2 3" id="KW-0786">Thiamine pyrophosphate</keyword>
<comment type="similarity">
    <text evidence="1 3">Belongs to the TPP enzyme family.</text>
</comment>
<dbReference type="Pfam" id="PF00205">
    <property type="entry name" value="TPP_enzyme_M"/>
    <property type="match status" value="1"/>
</dbReference>
<evidence type="ECO:0000259" key="6">
    <source>
        <dbReference type="Pfam" id="PF02776"/>
    </source>
</evidence>
<dbReference type="SUPFAM" id="SSF52518">
    <property type="entry name" value="Thiamin diphosphate-binding fold (THDP-binding)"/>
    <property type="match status" value="2"/>
</dbReference>
<gene>
    <name evidence="7" type="ORF">MACH26_23050</name>
</gene>
<dbReference type="InterPro" id="IPR011766">
    <property type="entry name" value="TPP_enzyme_TPP-bd"/>
</dbReference>
<sequence>MSMADSKTESSLDMDVFTYADMIVDYLNQLNIDYVYGVPGGAIEPLFNALSVSARYGGVAPVVARHESGAAFMADGYARETGRIGVCCATTGPGATNLITGVSGAYADNTPMLVITAQTPLPKFGKRALQDSSCAAIDTVGMFNHCTKYSTLVSHHEQLETKLVSALMTARNEPAGPVHVSIPSDVLRAVALKQANVEKKTLRGRYTLTDQGAMDQMVIELKSVDRVALFIGDGCKDASTEIMRFAEMINAPFVTGPMGKRWVDETHPLYRGVFGFAGHESAKELLQDKNKELDLVIAIGAALGELGTRGWAGELMNEKLIHVDSRVEHFTRSHMARLHVCGHLPTIFRIVNEKLNRAQRYWNKEWKGLPQPKKMNINGCATSLFDEEKCLSDENPIKPHRLFAHLSRELPADTRVFVDAGNAWSWSIQYYQRKEHDGKLHIAMGLGAMAWAIGAVVGSAGGNRADGALKPHVCITGDGSYLMSAQEITVAKQMKLPIVFLILNDSVLGMVMHGQRLGGAEQVGFELGEVDFAMMAQSMGIEGIVINTVEELESIDYHRIFSKDGPTLIDVRIDKEEIPPMGDRVKGLAVNGGSATPGG</sequence>
<evidence type="ECO:0000313" key="7">
    <source>
        <dbReference type="EMBL" id="BDX06784.1"/>
    </source>
</evidence>
<feature type="domain" description="Thiamine pyrophosphate enzyme N-terminal TPP-binding" evidence="6">
    <location>
        <begin position="18"/>
        <end position="131"/>
    </location>
</feature>
<dbReference type="PANTHER" id="PTHR18968:SF13">
    <property type="entry name" value="ACETOLACTATE SYNTHASE CATALYTIC SUBUNIT, MITOCHONDRIAL"/>
    <property type="match status" value="1"/>
</dbReference>
<dbReference type="CDD" id="cd00568">
    <property type="entry name" value="TPP_enzymes"/>
    <property type="match status" value="1"/>
</dbReference>
<dbReference type="AlphaFoldDB" id="A0AA48KSS5"/>
<evidence type="ECO:0000259" key="5">
    <source>
        <dbReference type="Pfam" id="PF02775"/>
    </source>
</evidence>
<evidence type="ECO:0000259" key="4">
    <source>
        <dbReference type="Pfam" id="PF00205"/>
    </source>
</evidence>
<dbReference type="GO" id="GO:0009099">
    <property type="term" value="P:L-valine biosynthetic process"/>
    <property type="evidence" value="ECO:0007669"/>
    <property type="project" value="TreeGrafter"/>
</dbReference>
<reference evidence="7" key="1">
    <citation type="submission" date="2023-01" db="EMBL/GenBank/DDBJ databases">
        <title>Complete genome sequence of Planctobacterium marinum strain Dej080120_11.</title>
        <authorList>
            <person name="Ueki S."/>
            <person name="Maruyama F."/>
        </authorList>
    </citation>
    <scope>NUCLEOTIDE SEQUENCE</scope>
    <source>
        <strain evidence="7">Dej080120_11</strain>
    </source>
</reference>
<dbReference type="SUPFAM" id="SSF52467">
    <property type="entry name" value="DHS-like NAD/FAD-binding domain"/>
    <property type="match status" value="1"/>
</dbReference>
<dbReference type="InterPro" id="IPR012000">
    <property type="entry name" value="Thiamin_PyroP_enz_cen_dom"/>
</dbReference>
<evidence type="ECO:0000256" key="2">
    <source>
        <dbReference type="ARBA" id="ARBA00023052"/>
    </source>
</evidence>
<dbReference type="Proteomes" id="UP001333710">
    <property type="component" value="Chromosome"/>
</dbReference>
<dbReference type="Pfam" id="PF02776">
    <property type="entry name" value="TPP_enzyme_N"/>
    <property type="match status" value="1"/>
</dbReference>
<feature type="domain" description="Thiamine pyrophosphate enzyme TPP-binding" evidence="5">
    <location>
        <begin position="419"/>
        <end position="571"/>
    </location>
</feature>
<dbReference type="InterPro" id="IPR045229">
    <property type="entry name" value="TPP_enz"/>
</dbReference>
<evidence type="ECO:0000313" key="8">
    <source>
        <dbReference type="Proteomes" id="UP001333710"/>
    </source>
</evidence>
<protein>
    <submittedName>
        <fullName evidence="7">Acetolactate synthase, large subunit, biosynthetic type</fullName>
    </submittedName>
</protein>
<name>A0AA48KSS5_9ALTE</name>
<evidence type="ECO:0000256" key="3">
    <source>
        <dbReference type="RuleBase" id="RU362132"/>
    </source>
</evidence>
<keyword evidence="8" id="KW-1185">Reference proteome</keyword>
<accession>A0AA48KSS5</accession>
<dbReference type="GO" id="GO:0030976">
    <property type="term" value="F:thiamine pyrophosphate binding"/>
    <property type="evidence" value="ECO:0007669"/>
    <property type="project" value="InterPro"/>
</dbReference>
<dbReference type="EMBL" id="AP027272">
    <property type="protein sequence ID" value="BDX06784.1"/>
    <property type="molecule type" value="Genomic_DNA"/>
</dbReference>
<dbReference type="Gene3D" id="3.40.50.1220">
    <property type="entry name" value="TPP-binding domain"/>
    <property type="match status" value="1"/>
</dbReference>
<proteinExistence type="inferred from homology"/>
<dbReference type="CDD" id="cd07035">
    <property type="entry name" value="TPP_PYR_POX_like"/>
    <property type="match status" value="1"/>
</dbReference>
<dbReference type="FunFam" id="3.40.50.970:FF:000007">
    <property type="entry name" value="Acetolactate synthase"/>
    <property type="match status" value="1"/>
</dbReference>
<dbReference type="GO" id="GO:0003984">
    <property type="term" value="F:acetolactate synthase activity"/>
    <property type="evidence" value="ECO:0007669"/>
    <property type="project" value="TreeGrafter"/>
</dbReference>
<dbReference type="Gene3D" id="3.40.50.970">
    <property type="match status" value="2"/>
</dbReference>
<dbReference type="InterPro" id="IPR029061">
    <property type="entry name" value="THDP-binding"/>
</dbReference>
<dbReference type="InterPro" id="IPR029035">
    <property type="entry name" value="DHS-like_NAD/FAD-binding_dom"/>
</dbReference>
<dbReference type="PANTHER" id="PTHR18968">
    <property type="entry name" value="THIAMINE PYROPHOSPHATE ENZYMES"/>
    <property type="match status" value="1"/>
</dbReference>
<feature type="domain" description="Thiamine pyrophosphate enzyme central" evidence="4">
    <location>
        <begin position="216"/>
        <end position="344"/>
    </location>
</feature>
<dbReference type="Pfam" id="PF02775">
    <property type="entry name" value="TPP_enzyme_C"/>
    <property type="match status" value="1"/>
</dbReference>
<dbReference type="GO" id="GO:0050660">
    <property type="term" value="F:flavin adenine dinucleotide binding"/>
    <property type="evidence" value="ECO:0007669"/>
    <property type="project" value="TreeGrafter"/>
</dbReference>
<dbReference type="GO" id="GO:0005948">
    <property type="term" value="C:acetolactate synthase complex"/>
    <property type="evidence" value="ECO:0007669"/>
    <property type="project" value="TreeGrafter"/>
</dbReference>
<dbReference type="InterPro" id="IPR012001">
    <property type="entry name" value="Thiamin_PyroP_enz_TPP-bd_dom"/>
</dbReference>
<evidence type="ECO:0000256" key="1">
    <source>
        <dbReference type="ARBA" id="ARBA00007812"/>
    </source>
</evidence>
<dbReference type="GO" id="GO:0009097">
    <property type="term" value="P:isoleucine biosynthetic process"/>
    <property type="evidence" value="ECO:0007669"/>
    <property type="project" value="TreeGrafter"/>
</dbReference>